<dbReference type="InterPro" id="IPR054464">
    <property type="entry name" value="ULD_fung"/>
</dbReference>
<organism evidence="2 3">
    <name type="scientific">Glutinoglossum americanum</name>
    <dbReference type="NCBI Taxonomy" id="1670608"/>
    <lineage>
        <taxon>Eukaryota</taxon>
        <taxon>Fungi</taxon>
        <taxon>Dikarya</taxon>
        <taxon>Ascomycota</taxon>
        <taxon>Pezizomycotina</taxon>
        <taxon>Geoglossomycetes</taxon>
        <taxon>Geoglossales</taxon>
        <taxon>Geoglossaceae</taxon>
        <taxon>Glutinoglossum</taxon>
    </lineage>
</organism>
<evidence type="ECO:0000259" key="1">
    <source>
        <dbReference type="Pfam" id="PF22893"/>
    </source>
</evidence>
<gene>
    <name evidence="2" type="ORF">FGG08_004787</name>
</gene>
<dbReference type="Pfam" id="PF22893">
    <property type="entry name" value="ULD_2"/>
    <property type="match status" value="1"/>
</dbReference>
<evidence type="ECO:0000313" key="2">
    <source>
        <dbReference type="EMBL" id="KAH0538650.1"/>
    </source>
</evidence>
<name>A0A9P8KWQ0_9PEZI</name>
<sequence>MSFGLVGDFITAGKLITEIVSILQDVDESLPEYQELLQVLDSLQHALNFVNGLEVKDEQQRTINAVKCAALACQRPLSEFHLKVQKYGGSLGLGKSNGGLKDFERKARWRIHMKPEVQKLREYLGIHMWSIQILLAEVAANRADKDQADLRKRLNDSHSTLESVKTDIKKQEMLMQDNKSILTRLFMVISSDVVSRLMVLVDMATNIMKLNLQIYNIVLKWQTEMPHPDLSHTWFQDPIKLEDALGRIIPIPSEYNYSKLEAIIKDQFKIGPGRLQVLSGQYEIFNTKNSRQLISDTEWTGLLPECSVWFDKAMKSHKHVREIDEEEEDEEEEDEEEENELFWEPFKPFIRQVAEDPLALSGTEFEFFRNVRVAPSTEMSNIKDEIRIRDTFRQFANRVKMRLQKHRQNRAKHDRKIILNDLIKFSQEFRLNTPVPTDLIPILAKDKNK</sequence>
<proteinExistence type="predicted"/>
<keyword evidence="3" id="KW-1185">Reference proteome</keyword>
<accession>A0A9P8KWQ0</accession>
<feature type="domain" description="Ubiquitin-like" evidence="1">
    <location>
        <begin position="236"/>
        <end position="300"/>
    </location>
</feature>
<protein>
    <recommendedName>
        <fullName evidence="1">Ubiquitin-like domain-containing protein</fullName>
    </recommendedName>
</protein>
<comment type="caution">
    <text evidence="2">The sequence shown here is derived from an EMBL/GenBank/DDBJ whole genome shotgun (WGS) entry which is preliminary data.</text>
</comment>
<dbReference type="AlphaFoldDB" id="A0A9P8KWQ0"/>
<dbReference type="EMBL" id="JAGHQL010000101">
    <property type="protein sequence ID" value="KAH0538650.1"/>
    <property type="molecule type" value="Genomic_DNA"/>
</dbReference>
<dbReference type="PANTHER" id="PTHR38886:SF1">
    <property type="entry name" value="NACHT-NTPASE AND P-LOOP NTPASES N-TERMINAL DOMAIN-CONTAINING PROTEIN"/>
    <property type="match status" value="1"/>
</dbReference>
<evidence type="ECO:0000313" key="3">
    <source>
        <dbReference type="Proteomes" id="UP000698800"/>
    </source>
</evidence>
<dbReference type="PANTHER" id="PTHR38886">
    <property type="entry name" value="SESA DOMAIN-CONTAINING PROTEIN"/>
    <property type="match status" value="1"/>
</dbReference>
<dbReference type="Proteomes" id="UP000698800">
    <property type="component" value="Unassembled WGS sequence"/>
</dbReference>
<dbReference type="OrthoDB" id="3045089at2759"/>
<reference evidence="2" key="1">
    <citation type="submission" date="2021-03" db="EMBL/GenBank/DDBJ databases">
        <title>Comparative genomics and phylogenomic investigation of the class Geoglossomycetes provide insights into ecological specialization and systematics.</title>
        <authorList>
            <person name="Melie T."/>
            <person name="Pirro S."/>
            <person name="Miller A.N."/>
            <person name="Quandt A."/>
        </authorList>
    </citation>
    <scope>NUCLEOTIDE SEQUENCE</scope>
    <source>
        <strain evidence="2">GBOQ0MN5Z8</strain>
    </source>
</reference>